<organism evidence="1 2">
    <name type="scientific">Mycena rosella</name>
    <name type="common">Pink bonnet</name>
    <name type="synonym">Agaricus rosellus</name>
    <dbReference type="NCBI Taxonomy" id="1033263"/>
    <lineage>
        <taxon>Eukaryota</taxon>
        <taxon>Fungi</taxon>
        <taxon>Dikarya</taxon>
        <taxon>Basidiomycota</taxon>
        <taxon>Agaricomycotina</taxon>
        <taxon>Agaricomycetes</taxon>
        <taxon>Agaricomycetidae</taxon>
        <taxon>Agaricales</taxon>
        <taxon>Marasmiineae</taxon>
        <taxon>Mycenaceae</taxon>
        <taxon>Mycena</taxon>
    </lineage>
</organism>
<evidence type="ECO:0000313" key="1">
    <source>
        <dbReference type="EMBL" id="KAJ7703898.1"/>
    </source>
</evidence>
<gene>
    <name evidence="1" type="ORF">B0H17DRAFT_1040112</name>
</gene>
<keyword evidence="2" id="KW-1185">Reference proteome</keyword>
<dbReference type="AlphaFoldDB" id="A0AAD7M6N9"/>
<dbReference type="SUPFAM" id="SSF81383">
    <property type="entry name" value="F-box domain"/>
    <property type="match status" value="1"/>
</dbReference>
<dbReference type="InterPro" id="IPR036047">
    <property type="entry name" value="F-box-like_dom_sf"/>
</dbReference>
<dbReference type="CDD" id="cd09917">
    <property type="entry name" value="F-box_SF"/>
    <property type="match status" value="1"/>
</dbReference>
<comment type="caution">
    <text evidence="1">The sequence shown here is derived from an EMBL/GenBank/DDBJ whole genome shotgun (WGS) entry which is preliminary data.</text>
</comment>
<evidence type="ECO:0000313" key="2">
    <source>
        <dbReference type="Proteomes" id="UP001221757"/>
    </source>
</evidence>
<accession>A0AAD7M6N9</accession>
<reference evidence="1" key="1">
    <citation type="submission" date="2023-03" db="EMBL/GenBank/DDBJ databases">
        <title>Massive genome expansion in bonnet fungi (Mycena s.s.) driven by repeated elements and novel gene families across ecological guilds.</title>
        <authorList>
            <consortium name="Lawrence Berkeley National Laboratory"/>
            <person name="Harder C.B."/>
            <person name="Miyauchi S."/>
            <person name="Viragh M."/>
            <person name="Kuo A."/>
            <person name="Thoen E."/>
            <person name="Andreopoulos B."/>
            <person name="Lu D."/>
            <person name="Skrede I."/>
            <person name="Drula E."/>
            <person name="Henrissat B."/>
            <person name="Morin E."/>
            <person name="Kohler A."/>
            <person name="Barry K."/>
            <person name="LaButti K."/>
            <person name="Morin E."/>
            <person name="Salamov A."/>
            <person name="Lipzen A."/>
            <person name="Mereny Z."/>
            <person name="Hegedus B."/>
            <person name="Baldrian P."/>
            <person name="Stursova M."/>
            <person name="Weitz H."/>
            <person name="Taylor A."/>
            <person name="Grigoriev I.V."/>
            <person name="Nagy L.G."/>
            <person name="Martin F."/>
            <person name="Kauserud H."/>
        </authorList>
    </citation>
    <scope>NUCLEOTIDE SEQUENCE</scope>
    <source>
        <strain evidence="1">CBHHK067</strain>
    </source>
</reference>
<name>A0AAD7M6N9_MYCRO</name>
<dbReference type="Proteomes" id="UP001221757">
    <property type="component" value="Unassembled WGS sequence"/>
</dbReference>
<protein>
    <recommendedName>
        <fullName evidence="3">F-box domain-containing protein</fullName>
    </recommendedName>
</protein>
<dbReference type="EMBL" id="JARKIE010000011">
    <property type="protein sequence ID" value="KAJ7703898.1"/>
    <property type="molecule type" value="Genomic_DNA"/>
</dbReference>
<sequence>MNLKLRLPSLLFRQNRLPIPSQRENDSLPADLVLPVELWDLVFHEVEDTDLLHLAGVCRAFNTLCIGIYLARYNTSAQSLAAGTLSITSHLLRALQILCDAPQITRLDCQWLCSGLCHDLTTLQDLIRRFTSLREILLAFCTDLLYTLRYGSSLYSQRDLLRSFCSMLCTMACKTRGPVVVIAGGLLRGPHATFFTCCANDIAGWRLDVFQFNPGTGLLVWIRKIRRALPGGPSGFPGRTTVRLHTGKTTKEPPLTEIHMVEVLSVRDDPGPFRSYTIIIFNNSFITKLSLHERAHIPVEQLTVMLPHLTFHALLELSLETDGIEPTILGAFLLRHAQLQLLCRPGSSRRQHQEPRYPHLISPPIAHPSLTKVNANGAENINRVMDGLHSSPLLRDFSFWSETGLVGMNPAFHLLSRRSTDAELSLWLCNKVSEDPPFMDGEETVEIARVLHCISSVTIRCWSPRMAVKTLPWLAVLPALRSVSFQLYLRTPSRLRRHGQSDPQVQVQLAEFMVQANAALAHVPDVVGHAS</sequence>
<proteinExistence type="predicted"/>
<evidence type="ECO:0008006" key="3">
    <source>
        <dbReference type="Google" id="ProtNLM"/>
    </source>
</evidence>